<feature type="non-terminal residue" evidence="2">
    <location>
        <position position="1"/>
    </location>
</feature>
<dbReference type="AlphaFoldDB" id="A0A656JMC0"/>
<comment type="caution">
    <text evidence="2">The sequence shown here is derived from an EMBL/GenBank/DDBJ whole genome shotgun (WGS) entry which is preliminary data.</text>
</comment>
<evidence type="ECO:0000313" key="2">
    <source>
        <dbReference type="EMBL" id="EPN37484.1"/>
    </source>
</evidence>
<gene>
    <name evidence="2" type="ORF">A245_39726</name>
</gene>
<accession>A0A656JMC0</accession>
<evidence type="ECO:0000313" key="3">
    <source>
        <dbReference type="Proteomes" id="UP000018849"/>
    </source>
</evidence>
<name>A0A656JMC0_PSESF</name>
<dbReference type="Proteomes" id="UP000018849">
    <property type="component" value="Unassembled WGS sequence"/>
</dbReference>
<organism evidence="2 3">
    <name type="scientific">Pseudomonas syringae pv. actinidiae ICMP 19096</name>
    <dbReference type="NCBI Taxonomy" id="1194405"/>
    <lineage>
        <taxon>Bacteria</taxon>
        <taxon>Pseudomonadati</taxon>
        <taxon>Pseudomonadota</taxon>
        <taxon>Gammaproteobacteria</taxon>
        <taxon>Pseudomonadales</taxon>
        <taxon>Pseudomonadaceae</taxon>
        <taxon>Pseudomonas</taxon>
        <taxon>Pseudomonas syringae</taxon>
    </lineage>
</organism>
<proteinExistence type="predicted"/>
<protein>
    <submittedName>
        <fullName evidence="2">Putative phospholipase D family protein</fullName>
    </submittedName>
</protein>
<evidence type="ECO:0000256" key="1">
    <source>
        <dbReference type="SAM" id="MobiDB-lite"/>
    </source>
</evidence>
<dbReference type="EMBL" id="AOKF01003372">
    <property type="protein sequence ID" value="EPN37484.1"/>
    <property type="molecule type" value="Genomic_DNA"/>
</dbReference>
<sequence length="167" mass="18906">YWDTDQHSALNREEGNKPEPYLGPRGFLPRQDISCMLSGPILHNVHQNFAIAWRKETGEDLLACRDCDPSKHKDDVGDYEKPVCDIQKGYMVAANNVTQFIYIENQYFRWPPLAELIKKSAVTQTCWGRDPALHGSIHLFVITNDTKEAMGLGTVKTQEMLASLGRA</sequence>
<reference evidence="2 3" key="1">
    <citation type="journal article" date="2013" name="PLoS Pathog.">
        <title>Genomic analysis of the Kiwifruit pathogen Pseudomonas syringae pv. actinidiae provides insight into the origins of an emergent plant disease.</title>
        <authorList>
            <person name="McCann H.C."/>
            <person name="Rikkerink E.H."/>
            <person name="Bertels F."/>
            <person name="Fiers M."/>
            <person name="Lu A."/>
            <person name="Rees-George J."/>
            <person name="Andersen M.T."/>
            <person name="Gleave A.P."/>
            <person name="Haubold B."/>
            <person name="Wohlers M.W."/>
            <person name="Guttman D.S."/>
            <person name="Wang P.W."/>
            <person name="Straub C."/>
            <person name="Vanneste J.L."/>
            <person name="Rainey P.B."/>
            <person name="Templeton M.D."/>
        </authorList>
    </citation>
    <scope>NUCLEOTIDE SEQUENCE [LARGE SCALE GENOMIC DNA]</scope>
    <source>
        <strain evidence="2 3">ICMP 19096</strain>
    </source>
</reference>
<feature type="region of interest" description="Disordered" evidence="1">
    <location>
        <begin position="1"/>
        <end position="24"/>
    </location>
</feature>
<feature type="compositionally biased region" description="Basic and acidic residues" evidence="1">
    <location>
        <begin position="1"/>
        <end position="17"/>
    </location>
</feature>
<feature type="non-terminal residue" evidence="2">
    <location>
        <position position="167"/>
    </location>
</feature>